<evidence type="ECO:0000256" key="1">
    <source>
        <dbReference type="SAM" id="Phobius"/>
    </source>
</evidence>
<comment type="caution">
    <text evidence="3">The sequence shown here is derived from an EMBL/GenBank/DDBJ whole genome shotgun (WGS) entry which is preliminary data.</text>
</comment>
<keyword evidence="1" id="KW-0812">Transmembrane</keyword>
<dbReference type="PANTHER" id="PTHR35982:SF1">
    <property type="entry name" value="SPIROCYCLASE, AVEC FAMILY"/>
    <property type="match status" value="1"/>
</dbReference>
<sequence>MFLGRRLPLHIIMLYPCFIYNASIAVGKMRLPRWAEPFAVGLCVVLTDIPYDIVSVNFLHWTWHDTDPNIYDRHYWVPWNSYYFHACFAAGFIFWFHFTRRLICKTEKWEADKLPKELLCTVIASLLGAPSGILLFLPNYHPLHDIFKVHSEVTFFIIFTVFLLIVWTADRQPKHTKSTSTEHKTYWSTWLLILHLFIHYGSFLGIVSFMKPENEIAIGLKEPIGPCNEYAPVQTAFGMVLKKRKYLCVTDYDEKYFDFHCLPNGKPPSHGASWYTACGVPLPNYVEYVAIIATICLLGFGVYGNLHFRSGGDAVFDSATSTTQTKSKKIKQKRN</sequence>
<dbReference type="InterPro" id="IPR056704">
    <property type="entry name" value="DUF7802"/>
</dbReference>
<feature type="transmembrane region" description="Helical" evidence="1">
    <location>
        <begin position="149"/>
        <end position="169"/>
    </location>
</feature>
<feature type="transmembrane region" description="Helical" evidence="1">
    <location>
        <begin position="118"/>
        <end position="137"/>
    </location>
</feature>
<feature type="transmembrane region" description="Helical" evidence="1">
    <location>
        <begin position="81"/>
        <end position="98"/>
    </location>
</feature>
<dbReference type="Proteomes" id="UP000801492">
    <property type="component" value="Unassembled WGS sequence"/>
</dbReference>
<organism evidence="3 4">
    <name type="scientific">Ignelater luminosus</name>
    <name type="common">Cucubano</name>
    <name type="synonym">Pyrophorus luminosus</name>
    <dbReference type="NCBI Taxonomy" id="2038154"/>
    <lineage>
        <taxon>Eukaryota</taxon>
        <taxon>Metazoa</taxon>
        <taxon>Ecdysozoa</taxon>
        <taxon>Arthropoda</taxon>
        <taxon>Hexapoda</taxon>
        <taxon>Insecta</taxon>
        <taxon>Pterygota</taxon>
        <taxon>Neoptera</taxon>
        <taxon>Endopterygota</taxon>
        <taxon>Coleoptera</taxon>
        <taxon>Polyphaga</taxon>
        <taxon>Elateriformia</taxon>
        <taxon>Elateroidea</taxon>
        <taxon>Elateridae</taxon>
        <taxon>Agrypninae</taxon>
        <taxon>Pyrophorini</taxon>
        <taxon>Ignelater</taxon>
    </lineage>
</organism>
<feature type="transmembrane region" description="Helical" evidence="1">
    <location>
        <begin position="190"/>
        <end position="210"/>
    </location>
</feature>
<feature type="domain" description="DUF7802" evidence="2">
    <location>
        <begin position="2"/>
        <end position="298"/>
    </location>
</feature>
<accession>A0A8K0GA22</accession>
<dbReference type="Pfam" id="PF25085">
    <property type="entry name" value="DUF7802"/>
    <property type="match status" value="1"/>
</dbReference>
<keyword evidence="1" id="KW-1133">Transmembrane helix</keyword>
<dbReference type="AlphaFoldDB" id="A0A8K0GA22"/>
<feature type="transmembrane region" description="Helical" evidence="1">
    <location>
        <begin position="285"/>
        <end position="306"/>
    </location>
</feature>
<dbReference type="EMBL" id="VTPC01007177">
    <property type="protein sequence ID" value="KAF2894267.1"/>
    <property type="molecule type" value="Genomic_DNA"/>
</dbReference>
<evidence type="ECO:0000313" key="4">
    <source>
        <dbReference type="Proteomes" id="UP000801492"/>
    </source>
</evidence>
<proteinExistence type="predicted"/>
<reference evidence="3" key="1">
    <citation type="submission" date="2019-08" db="EMBL/GenBank/DDBJ databases">
        <title>The genome of the North American firefly Photinus pyralis.</title>
        <authorList>
            <consortium name="Photinus pyralis genome working group"/>
            <person name="Fallon T.R."/>
            <person name="Sander Lower S.E."/>
            <person name="Weng J.-K."/>
        </authorList>
    </citation>
    <scope>NUCLEOTIDE SEQUENCE</scope>
    <source>
        <strain evidence="3">TRF0915ILg1</strain>
        <tissue evidence="3">Whole body</tissue>
    </source>
</reference>
<feature type="transmembrane region" description="Helical" evidence="1">
    <location>
        <begin position="6"/>
        <end position="26"/>
    </location>
</feature>
<evidence type="ECO:0000313" key="3">
    <source>
        <dbReference type="EMBL" id="KAF2894267.1"/>
    </source>
</evidence>
<keyword evidence="4" id="KW-1185">Reference proteome</keyword>
<evidence type="ECO:0000259" key="2">
    <source>
        <dbReference type="Pfam" id="PF25085"/>
    </source>
</evidence>
<protein>
    <recommendedName>
        <fullName evidence="2">DUF7802 domain-containing protein</fullName>
    </recommendedName>
</protein>
<keyword evidence="1" id="KW-0472">Membrane</keyword>
<dbReference type="PANTHER" id="PTHR35982">
    <property type="entry name" value="AGAP005361-PA"/>
    <property type="match status" value="1"/>
</dbReference>
<feature type="transmembrane region" description="Helical" evidence="1">
    <location>
        <begin position="38"/>
        <end position="61"/>
    </location>
</feature>
<name>A0A8K0GA22_IGNLU</name>
<gene>
    <name evidence="3" type="ORF">ILUMI_11908</name>
</gene>
<dbReference type="OrthoDB" id="188749at2759"/>